<dbReference type="PROSITE" id="PS50011">
    <property type="entry name" value="PROTEIN_KINASE_DOM"/>
    <property type="match status" value="1"/>
</dbReference>
<evidence type="ECO:0000259" key="3">
    <source>
        <dbReference type="PROSITE" id="PS50011"/>
    </source>
</evidence>
<dbReference type="SMART" id="SM00220">
    <property type="entry name" value="S_TKc"/>
    <property type="match status" value="1"/>
</dbReference>
<dbReference type="SUPFAM" id="SSF48403">
    <property type="entry name" value="Ankyrin repeat"/>
    <property type="match status" value="1"/>
</dbReference>
<dbReference type="Gene3D" id="1.10.510.10">
    <property type="entry name" value="Transferase(Phosphotransferase) domain 1"/>
    <property type="match status" value="1"/>
</dbReference>
<dbReference type="InterPro" id="IPR002110">
    <property type="entry name" value="Ankyrin_rpt"/>
</dbReference>
<keyword evidence="1" id="KW-0677">Repeat</keyword>
<evidence type="ECO:0000313" key="4">
    <source>
        <dbReference type="EMBL" id="USQ13450.1"/>
    </source>
</evidence>
<organism evidence="4 5">
    <name type="scientific">Legionella lytica</name>
    <dbReference type="NCBI Taxonomy" id="96232"/>
    <lineage>
        <taxon>Bacteria</taxon>
        <taxon>Pseudomonadati</taxon>
        <taxon>Pseudomonadota</taxon>
        <taxon>Gammaproteobacteria</taxon>
        <taxon>Legionellales</taxon>
        <taxon>Legionellaceae</taxon>
        <taxon>Legionella</taxon>
    </lineage>
</organism>
<dbReference type="SMART" id="SM00248">
    <property type="entry name" value="ANK"/>
    <property type="match status" value="3"/>
</dbReference>
<keyword evidence="5" id="KW-1185">Reference proteome</keyword>
<dbReference type="Proteomes" id="UP001057474">
    <property type="component" value="Chromosome"/>
</dbReference>
<protein>
    <submittedName>
        <fullName evidence="4">Ankyrin repeat domain-containing protein</fullName>
    </submittedName>
</protein>
<dbReference type="PANTHER" id="PTHR24201">
    <property type="entry name" value="ANK_REP_REGION DOMAIN-CONTAINING PROTEIN"/>
    <property type="match status" value="1"/>
</dbReference>
<dbReference type="InterPro" id="IPR000719">
    <property type="entry name" value="Prot_kinase_dom"/>
</dbReference>
<dbReference type="Pfam" id="PF12796">
    <property type="entry name" value="Ank_2"/>
    <property type="match status" value="1"/>
</dbReference>
<dbReference type="RefSeq" id="WP_252579748.1">
    <property type="nucleotide sequence ID" value="NZ_CP071527.1"/>
</dbReference>
<keyword evidence="2" id="KW-0040">ANK repeat</keyword>
<evidence type="ECO:0000256" key="1">
    <source>
        <dbReference type="ARBA" id="ARBA00022737"/>
    </source>
</evidence>
<gene>
    <name evidence="4" type="ORF">J2N86_12275</name>
</gene>
<accession>A0ABY4Y7A2</accession>
<dbReference type="SUPFAM" id="SSF56112">
    <property type="entry name" value="Protein kinase-like (PK-like)"/>
    <property type="match status" value="1"/>
</dbReference>
<name>A0ABY4Y7A2_9GAMM</name>
<evidence type="ECO:0000256" key="2">
    <source>
        <dbReference type="ARBA" id="ARBA00023043"/>
    </source>
</evidence>
<dbReference type="Gene3D" id="1.25.40.20">
    <property type="entry name" value="Ankyrin repeat-containing domain"/>
    <property type="match status" value="1"/>
</dbReference>
<dbReference type="InterPro" id="IPR036770">
    <property type="entry name" value="Ankyrin_rpt-contain_sf"/>
</dbReference>
<evidence type="ECO:0000313" key="5">
    <source>
        <dbReference type="Proteomes" id="UP001057474"/>
    </source>
</evidence>
<feature type="domain" description="Protein kinase" evidence="3">
    <location>
        <begin position="251"/>
        <end position="489"/>
    </location>
</feature>
<dbReference type="InterPro" id="IPR011009">
    <property type="entry name" value="Kinase-like_dom_sf"/>
</dbReference>
<proteinExistence type="predicted"/>
<dbReference type="Pfam" id="PF00069">
    <property type="entry name" value="Pkinase"/>
    <property type="match status" value="1"/>
</dbReference>
<reference evidence="4" key="1">
    <citation type="submission" date="2021-03" db="EMBL/GenBank/DDBJ databases">
        <title>Legionella lytica PCM 2298.</title>
        <authorList>
            <person name="Koper P."/>
        </authorList>
    </citation>
    <scope>NUCLEOTIDE SEQUENCE</scope>
    <source>
        <strain evidence="4">PCM 2298</strain>
    </source>
</reference>
<dbReference type="InterPro" id="IPR050776">
    <property type="entry name" value="Ank_Repeat/CDKN_Inhibitor"/>
</dbReference>
<dbReference type="EMBL" id="CP071527">
    <property type="protein sequence ID" value="USQ13450.1"/>
    <property type="molecule type" value="Genomic_DNA"/>
</dbReference>
<sequence>MSDAKGNVQQNPVWLAAKFGYLDILQLLDLKGYSLDCVDADGDTVLHLAAMNGFSHVVFWLLNEKQCSFNALKNKAGYTPATCAVIMGRNYLLKELWNAGKLGISVTELAHLYNVGRHSHVRDFIELLEQFSKDQPYETHDKKLLEKKVSVSFELRCMLISFLHHYDAQMLSSDIIQQLCLLSENNVKRVSMLVDNLAKHKLFNMHSLIAALQRIQYKAVAPSEVSIATKRSHTPSKTQIILNDNHSFWFRSDNTLFARGGQGTIQQAYLSPNDVEPAYCVKQIHSGIVANLKEAARREAKCHRLFSRTSLYFSEGEAAFVVSSWQPGQALGRFSREQLSSLSFDTRLKCIITALSDLNQLHSRYRTYNDIKPLNFILDVPGQAMRLIDFGSVFKQGSTKKTMYTELYRDPVHRTGFLNDTYGMGLIIAVLFPDLFAANFVADSSQILVNLHSALLQHKAIIKLVQALINKDIEKRCTIVDALNYSERLMEKLSALDEASLDDIALSTIYRTNTLVEDVFRDARISRG</sequence>